<dbReference type="RefSeq" id="WP_038148596.1">
    <property type="nucleotide sequence ID" value="NZ_AQRC01000018.1"/>
</dbReference>
<accession>A0A085TS44</accession>
<gene>
    <name evidence="1" type="ORF">DW2_17732</name>
</gene>
<dbReference type="OrthoDB" id="7842451at2"/>
<keyword evidence="2" id="KW-1185">Reference proteome</keyword>
<protein>
    <submittedName>
        <fullName evidence="1">Uncharacterized protein</fullName>
    </submittedName>
</protein>
<reference evidence="1 2" key="2">
    <citation type="journal article" date="2015" name="Antonie Van Leeuwenhoek">
        <title>Thioclava indica sp. nov., isolated from surface seawater of the Indian Ocean.</title>
        <authorList>
            <person name="Liu Y."/>
            <person name="Lai Q."/>
            <person name="Du J."/>
            <person name="Xu H."/>
            <person name="Jiang L."/>
            <person name="Shao Z."/>
        </authorList>
    </citation>
    <scope>NUCLEOTIDE SEQUENCE [LARGE SCALE GENOMIC DNA]</scope>
    <source>
        <strain evidence="1 2">13D2W-2</strain>
    </source>
</reference>
<evidence type="ECO:0000313" key="1">
    <source>
        <dbReference type="EMBL" id="KFE33541.1"/>
    </source>
</evidence>
<evidence type="ECO:0000313" key="2">
    <source>
        <dbReference type="Proteomes" id="UP000028607"/>
    </source>
</evidence>
<name>A0A085TS44_9RHOB</name>
<comment type="caution">
    <text evidence="1">The sequence shown here is derived from an EMBL/GenBank/DDBJ whole genome shotgun (WGS) entry which is preliminary data.</text>
</comment>
<sequence>MTHDKHPSELTAEELRKERNVLANVVHGATAKPSQKDLENAPFLEDWMLFTGFEDISLFGRLTEASGRTRKLITRALIALDDDLEWVYLEDGYMRLGPRFSVEESPPHLAMRAVATDLRGIRTQLEGQAFWAQKALDALGEMRCDA</sequence>
<organism evidence="1 2">
    <name type="scientific">Thioclava atlantica</name>
    <dbReference type="NCBI Taxonomy" id="1317124"/>
    <lineage>
        <taxon>Bacteria</taxon>
        <taxon>Pseudomonadati</taxon>
        <taxon>Pseudomonadota</taxon>
        <taxon>Alphaproteobacteria</taxon>
        <taxon>Rhodobacterales</taxon>
        <taxon>Paracoccaceae</taxon>
        <taxon>Thioclava</taxon>
    </lineage>
</organism>
<dbReference type="STRING" id="1317124.DW2_17732"/>
<dbReference type="Proteomes" id="UP000028607">
    <property type="component" value="Unassembled WGS sequence"/>
</dbReference>
<dbReference type="AlphaFoldDB" id="A0A085TS44"/>
<reference evidence="2" key="1">
    <citation type="submission" date="2013-04" db="EMBL/GenBank/DDBJ databases">
        <title>Thioclava sp. 13D2W-2 Genome Sequencing.</title>
        <authorList>
            <person name="Lai Q."/>
            <person name="Li G."/>
            <person name="Shao Z."/>
        </authorList>
    </citation>
    <scope>NUCLEOTIDE SEQUENCE [LARGE SCALE GENOMIC DNA]</scope>
    <source>
        <strain evidence="2">13D2W-2</strain>
    </source>
</reference>
<dbReference type="EMBL" id="AQRC01000018">
    <property type="protein sequence ID" value="KFE33541.1"/>
    <property type="molecule type" value="Genomic_DNA"/>
</dbReference>
<dbReference type="PATRIC" id="fig|1317124.6.peg.3571"/>
<proteinExistence type="predicted"/>